<evidence type="ECO:0008006" key="4">
    <source>
        <dbReference type="Google" id="ProtNLM"/>
    </source>
</evidence>
<dbReference type="EMBL" id="FMZH01000007">
    <property type="protein sequence ID" value="SDD69960.1"/>
    <property type="molecule type" value="Genomic_DNA"/>
</dbReference>
<protein>
    <recommendedName>
        <fullName evidence="4">DUF4625 domain-containing protein</fullName>
    </recommendedName>
</protein>
<gene>
    <name evidence="2" type="ORF">SAMN04488024_107138</name>
</gene>
<reference evidence="3" key="1">
    <citation type="submission" date="2016-10" db="EMBL/GenBank/DDBJ databases">
        <authorList>
            <person name="Varghese N."/>
            <person name="Submissions S."/>
        </authorList>
    </citation>
    <scope>NUCLEOTIDE SEQUENCE [LARGE SCALE GENOMIC DNA]</scope>
    <source>
        <strain evidence="3">DSM 18609</strain>
    </source>
</reference>
<dbReference type="STRING" id="390242.SAMN04488024_107138"/>
<sequence>MKNSISKSFTLLLLLVVFATSCKKDTAPTIASPTATNVEIGTANNKQAIRGRDFHLNADVIAGDKIKGIEVKILQKAGQTYTATWKLEMAWEQYNGAKNTNVHKHFTIPADAPEGKYDFSFIVLDENGTKLEIKEDFIIIDAANMPVDPKIGRDIFSRNGTMIYYMDTFVEQELIFKKGDEFTAHAQVSEIKGDGVLYTVLIKRKANYFPESVDKLDLNKAIVISKVEHKGLPNASKVSTLKQVNGVYGGETITIGAEKDGNEPVANPISGEKAWESGKYSLVILYKNSTYNISTYKSIPITLAY</sequence>
<organism evidence="2 3">
    <name type="scientific">Pedobacter soli</name>
    <dbReference type="NCBI Taxonomy" id="390242"/>
    <lineage>
        <taxon>Bacteria</taxon>
        <taxon>Pseudomonadati</taxon>
        <taxon>Bacteroidota</taxon>
        <taxon>Sphingobacteriia</taxon>
        <taxon>Sphingobacteriales</taxon>
        <taxon>Sphingobacteriaceae</taxon>
        <taxon>Pedobacter</taxon>
    </lineage>
</organism>
<dbReference type="InterPro" id="IPR027829">
    <property type="entry name" value="DUF4625"/>
</dbReference>
<evidence type="ECO:0000313" key="2">
    <source>
        <dbReference type="EMBL" id="SDD69960.1"/>
    </source>
</evidence>
<name>A0A1G6WVI7_9SPHI</name>
<dbReference type="AlphaFoldDB" id="A0A1G6WVI7"/>
<dbReference type="Pfam" id="PF15418">
    <property type="entry name" value="DUF4625"/>
    <property type="match status" value="1"/>
</dbReference>
<evidence type="ECO:0000256" key="1">
    <source>
        <dbReference type="SAM" id="SignalP"/>
    </source>
</evidence>
<proteinExistence type="predicted"/>
<evidence type="ECO:0000313" key="3">
    <source>
        <dbReference type="Proteomes" id="UP000199455"/>
    </source>
</evidence>
<feature type="signal peptide" evidence="1">
    <location>
        <begin position="1"/>
        <end position="19"/>
    </location>
</feature>
<dbReference type="Proteomes" id="UP000199455">
    <property type="component" value="Unassembled WGS sequence"/>
</dbReference>
<keyword evidence="1" id="KW-0732">Signal</keyword>
<dbReference type="RefSeq" id="WP_090770351.1">
    <property type="nucleotide sequence ID" value="NZ_FMZH01000007.1"/>
</dbReference>
<accession>A0A1G6WVI7</accession>
<keyword evidence="3" id="KW-1185">Reference proteome</keyword>
<dbReference type="PROSITE" id="PS51257">
    <property type="entry name" value="PROKAR_LIPOPROTEIN"/>
    <property type="match status" value="1"/>
</dbReference>
<feature type="chain" id="PRO_5011460658" description="DUF4625 domain-containing protein" evidence="1">
    <location>
        <begin position="20"/>
        <end position="305"/>
    </location>
</feature>